<dbReference type="SUPFAM" id="SSF81606">
    <property type="entry name" value="PP2C-like"/>
    <property type="match status" value="1"/>
</dbReference>
<dbReference type="Gene3D" id="3.60.40.10">
    <property type="entry name" value="PPM-type phosphatase domain"/>
    <property type="match status" value="1"/>
</dbReference>
<keyword evidence="9" id="KW-1133">Transmembrane helix</keyword>
<dbReference type="Proteomes" id="UP000824469">
    <property type="component" value="Unassembled WGS sequence"/>
</dbReference>
<feature type="coiled-coil region" evidence="7">
    <location>
        <begin position="398"/>
        <end position="432"/>
    </location>
</feature>
<comment type="catalytic activity">
    <reaction evidence="1">
        <text>[(1-&gt;4)-alpha-D-glucosyl](n) + ADP-alpha-D-glucose = [(1-&gt;4)-alpha-D-glucosyl](n+1) + ADP + H(+)</text>
        <dbReference type="Rhea" id="RHEA:18189"/>
        <dbReference type="Rhea" id="RHEA-COMP:9584"/>
        <dbReference type="Rhea" id="RHEA-COMP:9587"/>
        <dbReference type="ChEBI" id="CHEBI:15378"/>
        <dbReference type="ChEBI" id="CHEBI:15444"/>
        <dbReference type="ChEBI" id="CHEBI:57498"/>
        <dbReference type="ChEBI" id="CHEBI:456216"/>
        <dbReference type="EC" id="2.4.1.21"/>
    </reaction>
</comment>
<dbReference type="InterPro" id="IPR013534">
    <property type="entry name" value="Starch_synth_cat_dom"/>
</dbReference>
<dbReference type="GO" id="GO:0009011">
    <property type="term" value="F:alpha-1,4-glucan glucosyltransferase (ADP-glucose donor) activity"/>
    <property type="evidence" value="ECO:0007669"/>
    <property type="project" value="UniProtKB-EC"/>
</dbReference>
<feature type="non-terminal residue" evidence="11">
    <location>
        <position position="885"/>
    </location>
</feature>
<dbReference type="PANTHER" id="PTHR46083">
    <property type="match status" value="1"/>
</dbReference>
<evidence type="ECO:0000256" key="4">
    <source>
        <dbReference type="ARBA" id="ARBA00022676"/>
    </source>
</evidence>
<dbReference type="SUPFAM" id="SSF53756">
    <property type="entry name" value="UDP-Glycosyltransferase/glycogen phosphorylase"/>
    <property type="match status" value="1"/>
</dbReference>
<protein>
    <recommendedName>
        <fullName evidence="3">starch synthase</fullName>
        <ecNumber evidence="3">2.4.1.21</ecNumber>
    </recommendedName>
</protein>
<feature type="compositionally biased region" description="Basic residues" evidence="8">
    <location>
        <begin position="40"/>
        <end position="52"/>
    </location>
</feature>
<organism evidence="11 12">
    <name type="scientific">Taxus chinensis</name>
    <name type="common">Chinese yew</name>
    <name type="synonym">Taxus wallichiana var. chinensis</name>
    <dbReference type="NCBI Taxonomy" id="29808"/>
    <lineage>
        <taxon>Eukaryota</taxon>
        <taxon>Viridiplantae</taxon>
        <taxon>Streptophyta</taxon>
        <taxon>Embryophyta</taxon>
        <taxon>Tracheophyta</taxon>
        <taxon>Spermatophyta</taxon>
        <taxon>Pinopsida</taxon>
        <taxon>Pinidae</taxon>
        <taxon>Conifers II</taxon>
        <taxon>Cupressales</taxon>
        <taxon>Taxaceae</taxon>
        <taxon>Taxus</taxon>
    </lineage>
</organism>
<keyword evidence="9" id="KW-0812">Transmembrane</keyword>
<evidence type="ECO:0000313" key="11">
    <source>
        <dbReference type="EMBL" id="KAH9300817.1"/>
    </source>
</evidence>
<name>A0AA38CNW5_TAXCH</name>
<sequence>MKKKGPKKYSDNGSDDNYEDSTSGKELDDVNLNDSDDRQKGRKKAAIPRGRRNPGILEKIGKRRAIVKSYEKTDKAILGNTPKLGLGSSTVVTAILIDGKKLLVVNVGDSRAVLCRNGRAIQLSVDHELGVSTEHGSIKTRGGFISNMPDPNVREVDIDSGTEFLILASDGLWKMMLLLARKRGTSIPMVLLLIEAVILIHLIVNNLDLNLLQRFGGYYPKLVDHKKSESEKDKYGLCMVGKENLRHDLCGKTFIQLEWFMRERKGALNIVSQGWMLNPHSREEIARPDDVMWGTLSSKKHSRIPEMGFQPSRNGFDDSQRNALVCLGIRVTEEENPKKQVLGFFRFDRSSADILQASFPSSDKGPSTNSNDIMKLFNDAQQNILYLNKQRLVALEELKSVRREKELLLARLGQLEAESQSSTAECDVLKQKLSLMETAAVAGGAWDLQKSKKKSGVKVDPPSIFSEILLRIDSMVLVGAISTAQASEMRSLVVNKNPVLAETFYNIKHMSEKEMASGLLPLLDLKRRQALHIVQICTEMAPITDAGIVASYVTDLCRTLRRRNYLVEVILPKYKCMDLSHVQGFQEVEAEFYAYFGGEWHRNKIWTGTVYGIAVTFIEPFHPGDFFAREHLYGYEDDFERFTYFCRASLEYLVKSGKQPDILHLHNWHTASVAPLFWDIFVHQGLGSTRILFTCHDFEYQCVQQPKKLGLCGLDPEQLHRPDRLQDNLEPRLVNLLKGGIVYSNKVVMISTPCANSIMMKKESHGLESTLTIHKNKIISVPYGLDDTIWNPATDKFLPATFSAEDLTGKDICRTALRRCVGLFEPQATTAIVGCVCLDMSDAELEFTKSALTSALRNGAQFVLMGASKSPRIQAGLEKLQKNFK</sequence>
<keyword evidence="12" id="KW-1185">Reference proteome</keyword>
<dbReference type="AlphaFoldDB" id="A0AA38CNW5"/>
<dbReference type="PANTHER" id="PTHR46083:SF3">
    <property type="entry name" value="UDP-GLYCOSYLTRANSFERASE SUPERFAMILY PROTEIN"/>
    <property type="match status" value="1"/>
</dbReference>
<keyword evidence="9" id="KW-0472">Membrane</keyword>
<comment type="caution">
    <text evidence="11">The sequence shown here is derived from an EMBL/GenBank/DDBJ whole genome shotgun (WGS) entry which is preliminary data.</text>
</comment>
<keyword evidence="5" id="KW-0808">Transferase</keyword>
<dbReference type="GO" id="GO:0019252">
    <property type="term" value="P:starch biosynthetic process"/>
    <property type="evidence" value="ECO:0007669"/>
    <property type="project" value="UniProtKB-KW"/>
</dbReference>
<comment type="pathway">
    <text evidence="2">Glycan biosynthesis; starch biosynthesis.</text>
</comment>
<evidence type="ECO:0000256" key="1">
    <source>
        <dbReference type="ARBA" id="ARBA00001478"/>
    </source>
</evidence>
<proteinExistence type="predicted"/>
<feature type="region of interest" description="Disordered" evidence="8">
    <location>
        <begin position="1"/>
        <end position="55"/>
    </location>
</feature>
<dbReference type="SMART" id="SM00332">
    <property type="entry name" value="PP2Cc"/>
    <property type="match status" value="1"/>
</dbReference>
<evidence type="ECO:0000256" key="3">
    <source>
        <dbReference type="ARBA" id="ARBA00012588"/>
    </source>
</evidence>
<dbReference type="EMBL" id="JAHRHJ020000009">
    <property type="protein sequence ID" value="KAH9300817.1"/>
    <property type="molecule type" value="Genomic_DNA"/>
</dbReference>
<dbReference type="Gene3D" id="3.40.50.2000">
    <property type="entry name" value="Glycogen Phosphorylase B"/>
    <property type="match status" value="2"/>
</dbReference>
<accession>A0AA38CNW5</accession>
<feature type="domain" description="PPM-type phosphatase" evidence="10">
    <location>
        <begin position="32"/>
        <end position="202"/>
    </location>
</feature>
<evidence type="ECO:0000256" key="6">
    <source>
        <dbReference type="ARBA" id="ARBA00022922"/>
    </source>
</evidence>
<keyword evidence="4" id="KW-0328">Glycosyltransferase</keyword>
<dbReference type="InterPro" id="IPR001932">
    <property type="entry name" value="PPM-type_phosphatase-like_dom"/>
</dbReference>
<dbReference type="Pfam" id="PF08323">
    <property type="entry name" value="Glyco_transf_5"/>
    <property type="match status" value="1"/>
</dbReference>
<dbReference type="EC" id="2.4.1.21" evidence="3"/>
<dbReference type="CDD" id="cd00143">
    <property type="entry name" value="PP2Cc"/>
    <property type="match status" value="1"/>
</dbReference>
<dbReference type="PROSITE" id="PS51746">
    <property type="entry name" value="PPM_2"/>
    <property type="match status" value="1"/>
</dbReference>
<evidence type="ECO:0000256" key="9">
    <source>
        <dbReference type="SAM" id="Phobius"/>
    </source>
</evidence>
<evidence type="ECO:0000259" key="10">
    <source>
        <dbReference type="PROSITE" id="PS51746"/>
    </source>
</evidence>
<evidence type="ECO:0000313" key="12">
    <source>
        <dbReference type="Proteomes" id="UP000824469"/>
    </source>
</evidence>
<reference evidence="11 12" key="1">
    <citation type="journal article" date="2021" name="Nat. Plants">
        <title>The Taxus genome provides insights into paclitaxel biosynthesis.</title>
        <authorList>
            <person name="Xiong X."/>
            <person name="Gou J."/>
            <person name="Liao Q."/>
            <person name="Li Y."/>
            <person name="Zhou Q."/>
            <person name="Bi G."/>
            <person name="Li C."/>
            <person name="Du R."/>
            <person name="Wang X."/>
            <person name="Sun T."/>
            <person name="Guo L."/>
            <person name="Liang H."/>
            <person name="Lu P."/>
            <person name="Wu Y."/>
            <person name="Zhang Z."/>
            <person name="Ro D.K."/>
            <person name="Shang Y."/>
            <person name="Huang S."/>
            <person name="Yan J."/>
        </authorList>
    </citation>
    <scope>NUCLEOTIDE SEQUENCE [LARGE SCALE GENOMIC DNA]</scope>
    <source>
        <strain evidence="11">Ta-2019</strain>
    </source>
</reference>
<feature type="transmembrane region" description="Helical" evidence="9">
    <location>
        <begin position="184"/>
        <end position="204"/>
    </location>
</feature>
<evidence type="ECO:0000256" key="2">
    <source>
        <dbReference type="ARBA" id="ARBA00004727"/>
    </source>
</evidence>
<evidence type="ECO:0000256" key="7">
    <source>
        <dbReference type="SAM" id="Coils"/>
    </source>
</evidence>
<keyword evidence="7" id="KW-0175">Coiled coil</keyword>
<evidence type="ECO:0000256" key="5">
    <source>
        <dbReference type="ARBA" id="ARBA00022679"/>
    </source>
</evidence>
<gene>
    <name evidence="11" type="ORF">KI387_012400</name>
</gene>
<dbReference type="InterPro" id="IPR036457">
    <property type="entry name" value="PPM-type-like_dom_sf"/>
</dbReference>
<dbReference type="Pfam" id="PF00481">
    <property type="entry name" value="PP2C"/>
    <property type="match status" value="2"/>
</dbReference>
<evidence type="ECO:0000256" key="8">
    <source>
        <dbReference type="SAM" id="MobiDB-lite"/>
    </source>
</evidence>
<keyword evidence="6" id="KW-0750">Starch biosynthesis</keyword>